<keyword evidence="3" id="KW-0812">Transmembrane</keyword>
<keyword evidence="6" id="KW-1185">Reference proteome</keyword>
<keyword evidence="5" id="KW-0808">Transferase</keyword>
<keyword evidence="5" id="KW-0548">Nucleotidyltransferase</keyword>
<comment type="catalytic activity">
    <reaction evidence="2">
        <text>2 GTP = 3',3'-c-di-GMP + 2 diphosphate</text>
        <dbReference type="Rhea" id="RHEA:24898"/>
        <dbReference type="ChEBI" id="CHEBI:33019"/>
        <dbReference type="ChEBI" id="CHEBI:37565"/>
        <dbReference type="ChEBI" id="CHEBI:58805"/>
        <dbReference type="EC" id="2.7.7.65"/>
    </reaction>
</comment>
<accession>A0ABY9RPN9</accession>
<reference evidence="5" key="1">
    <citation type="submission" date="2023-09" db="EMBL/GenBank/DDBJ databases">
        <title>Undibacterium sp. 20NA77.5 isolated from freshwater.</title>
        <authorList>
            <person name="Le V."/>
            <person name="Ko S.-R."/>
            <person name="Ahn C.-Y."/>
            <person name="Oh H.-M."/>
        </authorList>
    </citation>
    <scope>NUCLEOTIDE SEQUENCE</scope>
    <source>
        <strain evidence="5">20NA77.5</strain>
    </source>
</reference>
<protein>
    <recommendedName>
        <fullName evidence="1">diguanylate cyclase</fullName>
        <ecNumber evidence="1">2.7.7.65</ecNumber>
    </recommendedName>
</protein>
<name>A0ABY9RPN9_9BURK</name>
<sequence>MSAYYPEAGQNEYQHHYQLQDHALGRRVLRFMMWVSLPLLYVDAAVMGLQHLTQIFDPKWLALAGLRLAVCAYAWWILQGTGKRSEGNLFQRHLYAWAILSLLTQVASNYLSPTTYLAHFLIDAWLLLMMNLVLPLRVALIRQLVYAYFFACLAIAFAKQFPAVVYQFMVVAILIVSAYSGQTIARHLHHYRLKLLSAELELQRRETTDPLTGIANRREFLRVSENELQRHARLGKTLSLLVIDLNHLQQINLNHGANVGDMVLTEVSSRIKRATRGYDCVARYGTEEFCVLLPEAGEEVAARIAERTQRTIEAIPVAAAGKELKVSAAVGFATMQAGENIEQMLRRAEAGLIDIVRHEDEAQLQTSPVFA</sequence>
<feature type="domain" description="GGDEF" evidence="4">
    <location>
        <begin position="236"/>
        <end position="368"/>
    </location>
</feature>
<dbReference type="SMART" id="SM00267">
    <property type="entry name" value="GGDEF"/>
    <property type="match status" value="1"/>
</dbReference>
<proteinExistence type="predicted"/>
<dbReference type="InterPro" id="IPR050469">
    <property type="entry name" value="Diguanylate_Cyclase"/>
</dbReference>
<dbReference type="PANTHER" id="PTHR45138:SF9">
    <property type="entry name" value="DIGUANYLATE CYCLASE DGCM-RELATED"/>
    <property type="match status" value="1"/>
</dbReference>
<dbReference type="Gene3D" id="3.30.70.270">
    <property type="match status" value="1"/>
</dbReference>
<gene>
    <name evidence="5" type="ORF">RF679_06635</name>
</gene>
<dbReference type="InterPro" id="IPR043128">
    <property type="entry name" value="Rev_trsase/Diguanyl_cyclase"/>
</dbReference>
<dbReference type="PANTHER" id="PTHR45138">
    <property type="entry name" value="REGULATORY COMPONENTS OF SENSORY TRANSDUCTION SYSTEM"/>
    <property type="match status" value="1"/>
</dbReference>
<organism evidence="5 6">
    <name type="scientific">Undibacterium cyanobacteriorum</name>
    <dbReference type="NCBI Taxonomy" id="3073561"/>
    <lineage>
        <taxon>Bacteria</taxon>
        <taxon>Pseudomonadati</taxon>
        <taxon>Pseudomonadota</taxon>
        <taxon>Betaproteobacteria</taxon>
        <taxon>Burkholderiales</taxon>
        <taxon>Oxalobacteraceae</taxon>
        <taxon>Undibacterium</taxon>
    </lineage>
</organism>
<dbReference type="SUPFAM" id="SSF55073">
    <property type="entry name" value="Nucleotide cyclase"/>
    <property type="match status" value="1"/>
</dbReference>
<dbReference type="PROSITE" id="PS50887">
    <property type="entry name" value="GGDEF"/>
    <property type="match status" value="1"/>
</dbReference>
<dbReference type="InterPro" id="IPR000160">
    <property type="entry name" value="GGDEF_dom"/>
</dbReference>
<evidence type="ECO:0000256" key="1">
    <source>
        <dbReference type="ARBA" id="ARBA00012528"/>
    </source>
</evidence>
<dbReference type="EMBL" id="CP133720">
    <property type="protein sequence ID" value="WMW81956.1"/>
    <property type="molecule type" value="Genomic_DNA"/>
</dbReference>
<dbReference type="NCBIfam" id="TIGR00254">
    <property type="entry name" value="GGDEF"/>
    <property type="match status" value="1"/>
</dbReference>
<dbReference type="Pfam" id="PF00990">
    <property type="entry name" value="GGDEF"/>
    <property type="match status" value="1"/>
</dbReference>
<dbReference type="Proteomes" id="UP001181355">
    <property type="component" value="Chromosome"/>
</dbReference>
<evidence type="ECO:0000313" key="5">
    <source>
        <dbReference type="EMBL" id="WMW81956.1"/>
    </source>
</evidence>
<evidence type="ECO:0000313" key="6">
    <source>
        <dbReference type="Proteomes" id="UP001181355"/>
    </source>
</evidence>
<keyword evidence="3" id="KW-0472">Membrane</keyword>
<evidence type="ECO:0000259" key="4">
    <source>
        <dbReference type="PROSITE" id="PS50887"/>
    </source>
</evidence>
<feature type="transmembrane region" description="Helical" evidence="3">
    <location>
        <begin position="28"/>
        <end position="48"/>
    </location>
</feature>
<evidence type="ECO:0000256" key="2">
    <source>
        <dbReference type="ARBA" id="ARBA00034247"/>
    </source>
</evidence>
<keyword evidence="3" id="KW-1133">Transmembrane helix</keyword>
<feature type="transmembrane region" description="Helical" evidence="3">
    <location>
        <begin position="94"/>
        <end position="111"/>
    </location>
</feature>
<dbReference type="RefSeq" id="WP_309483433.1">
    <property type="nucleotide sequence ID" value="NZ_CP133720.1"/>
</dbReference>
<dbReference type="EC" id="2.7.7.65" evidence="1"/>
<evidence type="ECO:0000256" key="3">
    <source>
        <dbReference type="SAM" id="Phobius"/>
    </source>
</evidence>
<dbReference type="GO" id="GO:0052621">
    <property type="term" value="F:diguanylate cyclase activity"/>
    <property type="evidence" value="ECO:0007669"/>
    <property type="project" value="UniProtKB-EC"/>
</dbReference>
<feature type="transmembrane region" description="Helical" evidence="3">
    <location>
        <begin position="164"/>
        <end position="185"/>
    </location>
</feature>
<dbReference type="InterPro" id="IPR029787">
    <property type="entry name" value="Nucleotide_cyclase"/>
</dbReference>
<feature type="transmembrane region" description="Helical" evidence="3">
    <location>
        <begin position="141"/>
        <end position="158"/>
    </location>
</feature>
<dbReference type="CDD" id="cd01949">
    <property type="entry name" value="GGDEF"/>
    <property type="match status" value="1"/>
</dbReference>
<feature type="transmembrane region" description="Helical" evidence="3">
    <location>
        <begin position="60"/>
        <end position="78"/>
    </location>
</feature>